<protein>
    <submittedName>
        <fullName evidence="1">Uncharacterized protein</fullName>
    </submittedName>
</protein>
<accession>A0ABR0JQI1</accession>
<evidence type="ECO:0000313" key="2">
    <source>
        <dbReference type="Proteomes" id="UP001345691"/>
    </source>
</evidence>
<dbReference type="EMBL" id="JAVRRF010000001">
    <property type="protein sequence ID" value="KAK5067965.1"/>
    <property type="molecule type" value="Genomic_DNA"/>
</dbReference>
<organism evidence="1 2">
    <name type="scientific">Exophiala sideris</name>
    <dbReference type="NCBI Taxonomy" id="1016849"/>
    <lineage>
        <taxon>Eukaryota</taxon>
        <taxon>Fungi</taxon>
        <taxon>Dikarya</taxon>
        <taxon>Ascomycota</taxon>
        <taxon>Pezizomycotina</taxon>
        <taxon>Eurotiomycetes</taxon>
        <taxon>Chaetothyriomycetidae</taxon>
        <taxon>Chaetothyriales</taxon>
        <taxon>Herpotrichiellaceae</taxon>
        <taxon>Exophiala</taxon>
    </lineage>
</organism>
<proteinExistence type="predicted"/>
<keyword evidence="2" id="KW-1185">Reference proteome</keyword>
<evidence type="ECO:0000313" key="1">
    <source>
        <dbReference type="EMBL" id="KAK5067965.1"/>
    </source>
</evidence>
<gene>
    <name evidence="1" type="ORF">LTR69_000082</name>
</gene>
<comment type="caution">
    <text evidence="1">The sequence shown here is derived from an EMBL/GenBank/DDBJ whole genome shotgun (WGS) entry which is preliminary data.</text>
</comment>
<reference evidence="1 2" key="1">
    <citation type="submission" date="2023-08" db="EMBL/GenBank/DDBJ databases">
        <title>Black Yeasts Isolated from many extreme environments.</title>
        <authorList>
            <person name="Coleine C."/>
            <person name="Stajich J.E."/>
            <person name="Selbmann L."/>
        </authorList>
    </citation>
    <scope>NUCLEOTIDE SEQUENCE [LARGE SCALE GENOMIC DNA]</scope>
    <source>
        <strain evidence="1 2">CCFEE 6328</strain>
    </source>
</reference>
<sequence>MSTSMYCENGDIHTVYSIYPSNTILKSTAATPSSKTKVKMSLKSTKKQSTSPPTALPKAPIVYINDPTDDLRYAHYLRDLIPNCTCIPLPDKELLNRSFGTELDTLSVKVAAGSPDDSIVLLCESGPDSKPAEKINTVKLFREEAIKHGRNFASVNLSSMESVTSGSKLDWGTNHLEMHLRGQSTEEVANKVYHWLFKAFTVKETLHLIPDSEMRAVDKAFPEYEYCTIADNKAKSKNAKVQFVALIISRPVVKGQTLSWSVADKTGTANFYFQYRGEASKYTWDWCQELKVGDRRALPRMPMVEIKERKRVRIAKAPIRTVAAAVSGVGHVVRAVGHGVAKLGDLGKLGKSSEWVPEADVVNGKKVDWADVLRKESAEKILRSEKAQKQGHAKVFNEKGEKVWADDDSVASTTAGGEEVFEEKVKDFV</sequence>
<name>A0ABR0JQI1_9EURO</name>
<dbReference type="Proteomes" id="UP001345691">
    <property type="component" value="Unassembled WGS sequence"/>
</dbReference>